<protein>
    <recommendedName>
        <fullName evidence="3">beta-N-acetylhexosaminidase</fullName>
        <ecNumber evidence="3">3.2.1.52</ecNumber>
    </recommendedName>
</protein>
<dbReference type="GO" id="GO:0009254">
    <property type="term" value="P:peptidoglycan turnover"/>
    <property type="evidence" value="ECO:0007669"/>
    <property type="project" value="TreeGrafter"/>
</dbReference>
<dbReference type="Proteomes" id="UP000886757">
    <property type="component" value="Unassembled WGS sequence"/>
</dbReference>
<evidence type="ECO:0000313" key="8">
    <source>
        <dbReference type="Proteomes" id="UP000886757"/>
    </source>
</evidence>
<dbReference type="InterPro" id="IPR001764">
    <property type="entry name" value="Glyco_hydro_3_N"/>
</dbReference>
<feature type="domain" description="Glycoside hydrolase family 3 N-terminal" evidence="6">
    <location>
        <begin position="29"/>
        <end position="347"/>
    </location>
</feature>
<reference evidence="7" key="1">
    <citation type="submission" date="2020-10" db="EMBL/GenBank/DDBJ databases">
        <authorList>
            <person name="Gilroy R."/>
        </authorList>
    </citation>
    <scope>NUCLEOTIDE SEQUENCE</scope>
    <source>
        <strain evidence="7">ChiSjej4B22-8148</strain>
    </source>
</reference>
<dbReference type="EMBL" id="DVGK01000089">
    <property type="protein sequence ID" value="HIR13833.1"/>
    <property type="molecule type" value="Genomic_DNA"/>
</dbReference>
<dbReference type="SUPFAM" id="SSF51445">
    <property type="entry name" value="(Trans)glycosidases"/>
    <property type="match status" value="1"/>
</dbReference>
<dbReference type="InterPro" id="IPR017853">
    <property type="entry name" value="GH"/>
</dbReference>
<evidence type="ECO:0000256" key="3">
    <source>
        <dbReference type="ARBA" id="ARBA00012663"/>
    </source>
</evidence>
<reference evidence="7" key="2">
    <citation type="journal article" date="2021" name="PeerJ">
        <title>Extensive microbial diversity within the chicken gut microbiome revealed by metagenomics and culture.</title>
        <authorList>
            <person name="Gilroy R."/>
            <person name="Ravi A."/>
            <person name="Getino M."/>
            <person name="Pursley I."/>
            <person name="Horton D.L."/>
            <person name="Alikhan N.F."/>
            <person name="Baker D."/>
            <person name="Gharbi K."/>
            <person name="Hall N."/>
            <person name="Watson M."/>
            <person name="Adriaenssens E.M."/>
            <person name="Foster-Nyarko E."/>
            <person name="Jarju S."/>
            <person name="Secka A."/>
            <person name="Antonio M."/>
            <person name="Oren A."/>
            <person name="Chaudhuri R.R."/>
            <person name="La Ragione R."/>
            <person name="Hildebrand F."/>
            <person name="Pallen M.J."/>
        </authorList>
    </citation>
    <scope>NUCLEOTIDE SEQUENCE</scope>
    <source>
        <strain evidence="7">ChiSjej4B22-8148</strain>
    </source>
</reference>
<dbReference type="PANTHER" id="PTHR30480">
    <property type="entry name" value="BETA-HEXOSAMINIDASE-RELATED"/>
    <property type="match status" value="1"/>
</dbReference>
<gene>
    <name evidence="7" type="ORF">IAB31_07915</name>
</gene>
<evidence type="ECO:0000313" key="7">
    <source>
        <dbReference type="EMBL" id="HIR13833.1"/>
    </source>
</evidence>
<name>A0A9D1AC59_9FIRM</name>
<evidence type="ECO:0000256" key="1">
    <source>
        <dbReference type="ARBA" id="ARBA00001231"/>
    </source>
</evidence>
<accession>A0A9D1AC59</accession>
<comment type="catalytic activity">
    <reaction evidence="1">
        <text>Hydrolysis of terminal non-reducing N-acetyl-D-hexosamine residues in N-acetyl-beta-D-hexosaminides.</text>
        <dbReference type="EC" id="3.2.1.52"/>
    </reaction>
</comment>
<organism evidence="7 8">
    <name type="scientific">Candidatus Choladousia intestinavium</name>
    <dbReference type="NCBI Taxonomy" id="2840727"/>
    <lineage>
        <taxon>Bacteria</taxon>
        <taxon>Bacillati</taxon>
        <taxon>Bacillota</taxon>
        <taxon>Clostridia</taxon>
        <taxon>Lachnospirales</taxon>
        <taxon>Lachnospiraceae</taxon>
        <taxon>Lachnospiraceae incertae sedis</taxon>
        <taxon>Candidatus Choladousia</taxon>
    </lineage>
</organism>
<evidence type="ECO:0000256" key="4">
    <source>
        <dbReference type="ARBA" id="ARBA00022801"/>
    </source>
</evidence>
<keyword evidence="5" id="KW-0326">Glycosidase</keyword>
<dbReference type="Gene3D" id="3.40.50.1700">
    <property type="entry name" value="Glycoside hydrolase family 3 C-terminal domain"/>
    <property type="match status" value="1"/>
</dbReference>
<proteinExistence type="inferred from homology"/>
<evidence type="ECO:0000259" key="6">
    <source>
        <dbReference type="Pfam" id="PF00933"/>
    </source>
</evidence>
<dbReference type="InterPro" id="IPR036962">
    <property type="entry name" value="Glyco_hydro_3_N_sf"/>
</dbReference>
<dbReference type="Gene3D" id="3.20.20.300">
    <property type="entry name" value="Glycoside hydrolase, family 3, N-terminal domain"/>
    <property type="match status" value="1"/>
</dbReference>
<evidence type="ECO:0000256" key="5">
    <source>
        <dbReference type="ARBA" id="ARBA00023295"/>
    </source>
</evidence>
<comment type="caution">
    <text evidence="7">The sequence shown here is derived from an EMBL/GenBank/DDBJ whole genome shotgun (WGS) entry which is preliminary data.</text>
</comment>
<dbReference type="GO" id="GO:0004563">
    <property type="term" value="F:beta-N-acetylhexosaminidase activity"/>
    <property type="evidence" value="ECO:0007669"/>
    <property type="project" value="UniProtKB-EC"/>
</dbReference>
<dbReference type="InterPro" id="IPR036881">
    <property type="entry name" value="Glyco_hydro_3_C_sf"/>
</dbReference>
<evidence type="ECO:0000256" key="2">
    <source>
        <dbReference type="ARBA" id="ARBA00005336"/>
    </source>
</evidence>
<sequence>MVKLDENPFWLDEEQQKWVADTLKNMTEEEKIGQLFCETIWNCSEEEETIAFRGIQPGGIMFRGGSREVIRTYVNRMNRRSKIPLLFSGNFETGGNGVLTDGTFMGSQMQTAATNDSRYAYLQGSLCAKEGGEVGCNWSYAPIIDINYNFMSPVTCTRTYGSDPDKVLDMARAYMKGCHENGMAVSIKHFPGDGMDFRDQHWLSSINTKSVEEWDETYGKVYKKMIEEGADSVMAAHIKCPAYSKYFCPDMKDQDVMPASLAPELLQGLLRGKLNFNGVIVSDDTHMAGFTNAMPREKAVPGTIAAGVDMLLFTVNHDEDVEYMKQGVKNGIITPERLDEAVTRILALKAKLGLHRKKADEDVEAPEISCISCEEHQKIAYECADQAVTLVKDREGILPITPEKYKRILLVKIESVASCRYSSDPQYDNFMQGLKDRGFQVEEINLNEIPSIGKGGATFRELREKYDLMLYYLGAKAGYRIVWKSVVMGEIPSYTKDIPTMAVSFQSPYLLMDVPMIGTFINAYTETKYTCRAVLEKITGESEFKGVSPVDPFCGMWDLRL</sequence>
<keyword evidence="4 7" id="KW-0378">Hydrolase</keyword>
<dbReference type="AlphaFoldDB" id="A0A9D1AC59"/>
<dbReference type="GO" id="GO:0005975">
    <property type="term" value="P:carbohydrate metabolic process"/>
    <property type="evidence" value="ECO:0007669"/>
    <property type="project" value="InterPro"/>
</dbReference>
<dbReference type="EC" id="3.2.1.52" evidence="3"/>
<dbReference type="PANTHER" id="PTHR30480:SF13">
    <property type="entry name" value="BETA-HEXOSAMINIDASE"/>
    <property type="match status" value="1"/>
</dbReference>
<comment type="similarity">
    <text evidence="2">Belongs to the glycosyl hydrolase 3 family.</text>
</comment>
<dbReference type="Pfam" id="PF00933">
    <property type="entry name" value="Glyco_hydro_3"/>
    <property type="match status" value="1"/>
</dbReference>
<dbReference type="InterPro" id="IPR050226">
    <property type="entry name" value="NagZ_Beta-hexosaminidase"/>
</dbReference>